<gene>
    <name evidence="6" type="ORF">GCM10009105_19430</name>
</gene>
<dbReference type="PANTHER" id="PTHR30537">
    <property type="entry name" value="HTH-TYPE TRANSCRIPTIONAL REGULATOR"/>
    <property type="match status" value="1"/>
</dbReference>
<evidence type="ECO:0000256" key="3">
    <source>
        <dbReference type="ARBA" id="ARBA00023125"/>
    </source>
</evidence>
<reference evidence="6 7" key="1">
    <citation type="journal article" date="2019" name="Int. J. Syst. Evol. Microbiol.">
        <title>The Global Catalogue of Microorganisms (GCM) 10K type strain sequencing project: providing services to taxonomists for standard genome sequencing and annotation.</title>
        <authorList>
            <consortium name="The Broad Institute Genomics Platform"/>
            <consortium name="The Broad Institute Genome Sequencing Center for Infectious Disease"/>
            <person name="Wu L."/>
            <person name="Ma J."/>
        </authorList>
    </citation>
    <scope>NUCLEOTIDE SEQUENCE [LARGE SCALE GENOMIC DNA]</scope>
    <source>
        <strain evidence="6 7">JCM 15421</strain>
    </source>
</reference>
<keyword evidence="2" id="KW-0805">Transcription regulation</keyword>
<keyword evidence="4" id="KW-0804">Transcription</keyword>
<evidence type="ECO:0000313" key="6">
    <source>
        <dbReference type="EMBL" id="GAA0714677.1"/>
    </source>
</evidence>
<dbReference type="PANTHER" id="PTHR30537:SF79">
    <property type="entry name" value="TRANSCRIPTIONAL REGULATOR-RELATED"/>
    <property type="match status" value="1"/>
</dbReference>
<dbReference type="NCBIfam" id="NF008352">
    <property type="entry name" value="PRK11139.1"/>
    <property type="match status" value="1"/>
</dbReference>
<dbReference type="RefSeq" id="WP_343790226.1">
    <property type="nucleotide sequence ID" value="NZ_BAAAEU010000008.1"/>
</dbReference>
<dbReference type="InterPro" id="IPR058163">
    <property type="entry name" value="LysR-type_TF_proteobact-type"/>
</dbReference>
<proteinExistence type="inferred from homology"/>
<evidence type="ECO:0000313" key="7">
    <source>
        <dbReference type="Proteomes" id="UP001501523"/>
    </source>
</evidence>
<dbReference type="Pfam" id="PF00126">
    <property type="entry name" value="HTH_1"/>
    <property type="match status" value="1"/>
</dbReference>
<dbReference type="Pfam" id="PF03466">
    <property type="entry name" value="LysR_substrate"/>
    <property type="match status" value="1"/>
</dbReference>
<dbReference type="Gene3D" id="3.40.190.10">
    <property type="entry name" value="Periplasmic binding protein-like II"/>
    <property type="match status" value="2"/>
</dbReference>
<dbReference type="InterPro" id="IPR000847">
    <property type="entry name" value="LysR_HTH_N"/>
</dbReference>
<comment type="similarity">
    <text evidence="1">Belongs to the LysR transcriptional regulatory family.</text>
</comment>
<dbReference type="Proteomes" id="UP001501523">
    <property type="component" value="Unassembled WGS sequence"/>
</dbReference>
<keyword evidence="7" id="KW-1185">Reference proteome</keyword>
<evidence type="ECO:0000259" key="5">
    <source>
        <dbReference type="PROSITE" id="PS50931"/>
    </source>
</evidence>
<dbReference type="PRINTS" id="PR00039">
    <property type="entry name" value="HTHLYSR"/>
</dbReference>
<dbReference type="Gene3D" id="1.10.10.10">
    <property type="entry name" value="Winged helix-like DNA-binding domain superfamily/Winged helix DNA-binding domain"/>
    <property type="match status" value="1"/>
</dbReference>
<keyword evidence="3" id="KW-0238">DNA-binding</keyword>
<feature type="domain" description="HTH lysR-type" evidence="5">
    <location>
        <begin position="6"/>
        <end position="64"/>
    </location>
</feature>
<dbReference type="SUPFAM" id="SSF53850">
    <property type="entry name" value="Periplasmic binding protein-like II"/>
    <property type="match status" value="1"/>
</dbReference>
<dbReference type="CDD" id="cd08432">
    <property type="entry name" value="PBP2_GcdR_TrpI_HvrB_AmpR_like"/>
    <property type="match status" value="1"/>
</dbReference>
<dbReference type="InterPro" id="IPR036390">
    <property type="entry name" value="WH_DNA-bd_sf"/>
</dbReference>
<organism evidence="6 7">
    <name type="scientific">Dokdonella soli</name>
    <dbReference type="NCBI Taxonomy" id="529810"/>
    <lineage>
        <taxon>Bacteria</taxon>
        <taxon>Pseudomonadati</taxon>
        <taxon>Pseudomonadota</taxon>
        <taxon>Gammaproteobacteria</taxon>
        <taxon>Lysobacterales</taxon>
        <taxon>Rhodanobacteraceae</taxon>
        <taxon>Dokdonella</taxon>
    </lineage>
</organism>
<evidence type="ECO:0000256" key="2">
    <source>
        <dbReference type="ARBA" id="ARBA00023015"/>
    </source>
</evidence>
<sequence>MGAGLPPLTTLRAFEAAARLNSFSRAAEDIHLTPSAISHQIKALEEYLGVRLFVRNGKRQVTLTREGAFLSQHVSAALTSMGEAADALRRGQRNRLTVSVLPSFAARWLMPRIGLFVDRHPGLDLTIRSTTAHADFLRDEVDLAIRFGTGQWPNLQAELFMHDALFPVCSPRLLRGKKARQISDLKDWAWLESDPEGWERWFAAADAALPRGKRRLDFGDASLALQAAIDGSGIALTRQSIAERELASGAVVRLFPAIAAASQYSYYFVWPAKATLTQNGVAFRDWLLAQIGPTDRGG</sequence>
<dbReference type="SUPFAM" id="SSF46785">
    <property type="entry name" value="Winged helix' DNA-binding domain"/>
    <property type="match status" value="1"/>
</dbReference>
<dbReference type="InterPro" id="IPR036388">
    <property type="entry name" value="WH-like_DNA-bd_sf"/>
</dbReference>
<evidence type="ECO:0000256" key="4">
    <source>
        <dbReference type="ARBA" id="ARBA00023163"/>
    </source>
</evidence>
<dbReference type="InterPro" id="IPR005119">
    <property type="entry name" value="LysR_subst-bd"/>
</dbReference>
<name>A0ABN1IIT3_9GAMM</name>
<accession>A0ABN1IIT3</accession>
<protein>
    <submittedName>
        <fullName evidence="6">Transcriptional regulator GcvA</fullName>
    </submittedName>
</protein>
<comment type="caution">
    <text evidence="6">The sequence shown here is derived from an EMBL/GenBank/DDBJ whole genome shotgun (WGS) entry which is preliminary data.</text>
</comment>
<dbReference type="PROSITE" id="PS50931">
    <property type="entry name" value="HTH_LYSR"/>
    <property type="match status" value="1"/>
</dbReference>
<evidence type="ECO:0000256" key="1">
    <source>
        <dbReference type="ARBA" id="ARBA00009437"/>
    </source>
</evidence>
<dbReference type="EMBL" id="BAAAEU010000008">
    <property type="protein sequence ID" value="GAA0714677.1"/>
    <property type="molecule type" value="Genomic_DNA"/>
</dbReference>